<dbReference type="SUPFAM" id="SSF53098">
    <property type="entry name" value="Ribonuclease H-like"/>
    <property type="match status" value="1"/>
</dbReference>
<dbReference type="EMBL" id="BTPD01000004">
    <property type="protein sequence ID" value="GMQ28914.1"/>
    <property type="molecule type" value="Genomic_DNA"/>
</dbReference>
<feature type="domain" description="Exonuclease" evidence="4">
    <location>
        <begin position="38"/>
        <end position="212"/>
    </location>
</feature>
<organism evidence="5 6">
    <name type="scientific">Algoriphagus confluentis</name>
    <dbReference type="NCBI Taxonomy" id="1697556"/>
    <lineage>
        <taxon>Bacteria</taxon>
        <taxon>Pseudomonadati</taxon>
        <taxon>Bacteroidota</taxon>
        <taxon>Cytophagia</taxon>
        <taxon>Cytophagales</taxon>
        <taxon>Cyclobacteriaceae</taxon>
        <taxon>Algoriphagus</taxon>
    </lineage>
</organism>
<dbReference type="InterPro" id="IPR013520">
    <property type="entry name" value="Ribonucl_H"/>
</dbReference>
<name>A0ABQ6PLT5_9BACT</name>
<dbReference type="InterPro" id="IPR036397">
    <property type="entry name" value="RNaseH_sf"/>
</dbReference>
<dbReference type="SMART" id="SM00479">
    <property type="entry name" value="EXOIII"/>
    <property type="match status" value="1"/>
</dbReference>
<dbReference type="Pfam" id="PF00929">
    <property type="entry name" value="RNase_T"/>
    <property type="match status" value="1"/>
</dbReference>
<gene>
    <name evidence="5" type="ORF">Aconfl_15570</name>
</gene>
<dbReference type="Proteomes" id="UP001338309">
    <property type="component" value="Unassembled WGS sequence"/>
</dbReference>
<evidence type="ECO:0000256" key="2">
    <source>
        <dbReference type="ARBA" id="ARBA00022801"/>
    </source>
</evidence>
<evidence type="ECO:0000313" key="5">
    <source>
        <dbReference type="EMBL" id="GMQ28914.1"/>
    </source>
</evidence>
<evidence type="ECO:0000259" key="4">
    <source>
        <dbReference type="SMART" id="SM00479"/>
    </source>
</evidence>
<reference evidence="5 6" key="1">
    <citation type="submission" date="2023-08" db="EMBL/GenBank/DDBJ databases">
        <title>Draft genome sequence of Algoriphagus confluentis.</title>
        <authorList>
            <person name="Takatani N."/>
            <person name="Hosokawa M."/>
            <person name="Sawabe T."/>
        </authorList>
    </citation>
    <scope>NUCLEOTIDE SEQUENCE [LARGE SCALE GENOMIC DNA]</scope>
    <source>
        <strain evidence="5 6">NBRC 111222</strain>
    </source>
</reference>
<keyword evidence="3" id="KW-0269">Exonuclease</keyword>
<evidence type="ECO:0000313" key="6">
    <source>
        <dbReference type="Proteomes" id="UP001338309"/>
    </source>
</evidence>
<dbReference type="CDD" id="cd06127">
    <property type="entry name" value="DEDDh"/>
    <property type="match status" value="1"/>
</dbReference>
<keyword evidence="1" id="KW-0540">Nuclease</keyword>
<evidence type="ECO:0000256" key="1">
    <source>
        <dbReference type="ARBA" id="ARBA00022722"/>
    </source>
</evidence>
<proteinExistence type="predicted"/>
<dbReference type="Gene3D" id="3.30.420.10">
    <property type="entry name" value="Ribonuclease H-like superfamily/Ribonuclease H"/>
    <property type="match status" value="1"/>
</dbReference>
<dbReference type="InterPro" id="IPR012337">
    <property type="entry name" value="RNaseH-like_sf"/>
</dbReference>
<comment type="caution">
    <text evidence="5">The sequence shown here is derived from an EMBL/GenBank/DDBJ whole genome shotgun (WGS) entry which is preliminary data.</text>
</comment>
<evidence type="ECO:0000256" key="3">
    <source>
        <dbReference type="ARBA" id="ARBA00022839"/>
    </source>
</evidence>
<keyword evidence="6" id="KW-1185">Reference proteome</keyword>
<protein>
    <recommendedName>
        <fullName evidence="4">Exonuclease domain-containing protein</fullName>
    </recommendedName>
</protein>
<dbReference type="PANTHER" id="PTHR30231:SF4">
    <property type="entry name" value="PROTEIN NEN2"/>
    <property type="match status" value="1"/>
</dbReference>
<keyword evidence="2" id="KW-0378">Hydrolase</keyword>
<accession>A0ABQ6PLT5</accession>
<dbReference type="PANTHER" id="PTHR30231">
    <property type="entry name" value="DNA POLYMERASE III SUBUNIT EPSILON"/>
    <property type="match status" value="1"/>
</dbReference>
<sequence length="223" mass="25366">MSWWKFWKSEPKKPHFVQEFLEKNTQKIPGIRSLDQMEFLVLDTETTGLDPKKDQLISFGAIRIKNRKIQVSESLELRLKQDFPIGPAIRIHGILSAGQALSQEEFAEKTLSILGNSILVGHHIQFDLEILLQVYRPFGLGHVPNPVLDTLSLCMRLDHGPLADYSRIKAEDYSLDSLCQRFGIETDDRHTASGDAFLTAQLLQKLLILAEKKGIDTFSKLIR</sequence>